<dbReference type="Proteomes" id="UP001139031">
    <property type="component" value="Unassembled WGS sequence"/>
</dbReference>
<comment type="similarity">
    <text evidence="1">Belongs to the EndA/NucM nuclease family.</text>
</comment>
<keyword evidence="4" id="KW-0255">Endonuclease</keyword>
<evidence type="ECO:0000256" key="2">
    <source>
        <dbReference type="ARBA" id="ARBA00022722"/>
    </source>
</evidence>
<comment type="caution">
    <text evidence="4">The sequence shown here is derived from an EMBL/GenBank/DDBJ whole genome shotgun (WGS) entry which is preliminary data.</text>
</comment>
<dbReference type="Pfam" id="PF04231">
    <property type="entry name" value="Endonuclease_1"/>
    <property type="match status" value="1"/>
</dbReference>
<dbReference type="GO" id="GO:0004519">
    <property type="term" value="F:endonuclease activity"/>
    <property type="evidence" value="ECO:0007669"/>
    <property type="project" value="UniProtKB-KW"/>
</dbReference>
<dbReference type="InterPro" id="IPR044925">
    <property type="entry name" value="His-Me_finger_sf"/>
</dbReference>
<evidence type="ECO:0000313" key="4">
    <source>
        <dbReference type="EMBL" id="MBZ5712385.1"/>
    </source>
</evidence>
<keyword evidence="3" id="KW-0378">Hydrolase</keyword>
<dbReference type="InterPro" id="IPR007346">
    <property type="entry name" value="Endonuclease-I"/>
</dbReference>
<reference evidence="4" key="1">
    <citation type="submission" date="2021-08" db="EMBL/GenBank/DDBJ databases">
        <authorList>
            <person name="Stevens D.C."/>
        </authorList>
    </citation>
    <scope>NUCLEOTIDE SEQUENCE</scope>
    <source>
        <strain evidence="4">DSM 53165</strain>
    </source>
</reference>
<dbReference type="PANTHER" id="PTHR33607:SF2">
    <property type="entry name" value="ENDONUCLEASE-1"/>
    <property type="match status" value="1"/>
</dbReference>
<keyword evidence="5" id="KW-1185">Reference proteome</keyword>
<dbReference type="EMBL" id="JAIRAU010000031">
    <property type="protein sequence ID" value="MBZ5712385.1"/>
    <property type="molecule type" value="Genomic_DNA"/>
</dbReference>
<dbReference type="SUPFAM" id="SSF54060">
    <property type="entry name" value="His-Me finger endonucleases"/>
    <property type="match status" value="1"/>
</dbReference>
<organism evidence="4 5">
    <name type="scientific">Nannocystis pusilla</name>
    <dbReference type="NCBI Taxonomy" id="889268"/>
    <lineage>
        <taxon>Bacteria</taxon>
        <taxon>Pseudomonadati</taxon>
        <taxon>Myxococcota</taxon>
        <taxon>Polyangia</taxon>
        <taxon>Nannocystales</taxon>
        <taxon>Nannocystaceae</taxon>
        <taxon>Nannocystis</taxon>
    </lineage>
</organism>
<gene>
    <name evidence="4" type="ORF">K7C98_24350</name>
</gene>
<evidence type="ECO:0000313" key="5">
    <source>
        <dbReference type="Proteomes" id="UP001139031"/>
    </source>
</evidence>
<evidence type="ECO:0000256" key="1">
    <source>
        <dbReference type="ARBA" id="ARBA00006429"/>
    </source>
</evidence>
<dbReference type="RefSeq" id="WP_224194145.1">
    <property type="nucleotide sequence ID" value="NZ_JAIRAU010000031.1"/>
</dbReference>
<name>A0ABS7TVX7_9BACT</name>
<accession>A0ABS7TVX7</accession>
<protein>
    <submittedName>
        <fullName evidence="4">Endonuclease</fullName>
    </submittedName>
</protein>
<dbReference type="PANTHER" id="PTHR33607">
    <property type="entry name" value="ENDONUCLEASE-1"/>
    <property type="match status" value="1"/>
</dbReference>
<sequence>MPRSALVVSADIHVSLALLDPGAADAPTAPARELQEALARLERAAPADYYDPDADLLARDEYYQGLDLESADPAALYDALCARLEASHERVLSYKAARLQYLYPLVDLVRDGQRLFLRSLYSPHEYDDVEAFVRAEFAATQRLEAAVADLRAQRRRLGDQALARGLAALDERAGFNCEHVVPRAWFAGKLPMESDLHHLFTCDQQCNARRASSPYAEFPGFPAHGDDEQCGESIDLRFEPRHRKAAAARATLYFLVRYPGRVSREHYAGEQLARLADWSAADPPGEWERHRNAEIAHIQGGRNPFIDFPQLAARVDVVRGLAD</sequence>
<keyword evidence="2" id="KW-0540">Nuclease</keyword>
<evidence type="ECO:0000256" key="3">
    <source>
        <dbReference type="ARBA" id="ARBA00022801"/>
    </source>
</evidence>
<proteinExistence type="inferred from homology"/>